<evidence type="ECO:0000313" key="2">
    <source>
        <dbReference type="EMBL" id="MFD2791328.1"/>
    </source>
</evidence>
<evidence type="ECO:0008006" key="4">
    <source>
        <dbReference type="Google" id="ProtNLM"/>
    </source>
</evidence>
<feature type="transmembrane region" description="Helical" evidence="1">
    <location>
        <begin position="49"/>
        <end position="70"/>
    </location>
</feature>
<organism evidence="2 3">
    <name type="scientific">Arenibacter antarcticus</name>
    <dbReference type="NCBI Taxonomy" id="2040469"/>
    <lineage>
        <taxon>Bacteria</taxon>
        <taxon>Pseudomonadati</taxon>
        <taxon>Bacteroidota</taxon>
        <taxon>Flavobacteriia</taxon>
        <taxon>Flavobacteriales</taxon>
        <taxon>Flavobacteriaceae</taxon>
        <taxon>Arenibacter</taxon>
    </lineage>
</organism>
<evidence type="ECO:0000313" key="3">
    <source>
        <dbReference type="Proteomes" id="UP001597532"/>
    </source>
</evidence>
<name>A0ABW5VI15_9FLAO</name>
<comment type="caution">
    <text evidence="2">The sequence shown here is derived from an EMBL/GenBank/DDBJ whole genome shotgun (WGS) entry which is preliminary data.</text>
</comment>
<reference evidence="3" key="1">
    <citation type="journal article" date="2019" name="Int. J. Syst. Evol. Microbiol.">
        <title>The Global Catalogue of Microorganisms (GCM) 10K type strain sequencing project: providing services to taxonomists for standard genome sequencing and annotation.</title>
        <authorList>
            <consortium name="The Broad Institute Genomics Platform"/>
            <consortium name="The Broad Institute Genome Sequencing Center for Infectious Disease"/>
            <person name="Wu L."/>
            <person name="Ma J."/>
        </authorList>
    </citation>
    <scope>NUCLEOTIDE SEQUENCE [LARGE SCALE GENOMIC DNA]</scope>
    <source>
        <strain evidence="3">KCTC 52924</strain>
    </source>
</reference>
<dbReference type="RefSeq" id="WP_251808461.1">
    <property type="nucleotide sequence ID" value="NZ_CP166679.1"/>
</dbReference>
<keyword evidence="1" id="KW-0472">Membrane</keyword>
<accession>A0ABW5VI15</accession>
<keyword evidence="3" id="KW-1185">Reference proteome</keyword>
<keyword evidence="1" id="KW-1133">Transmembrane helix</keyword>
<proteinExistence type="predicted"/>
<protein>
    <recommendedName>
        <fullName evidence="4">DUF4179 domain-containing protein</fullName>
    </recommendedName>
</protein>
<evidence type="ECO:0000256" key="1">
    <source>
        <dbReference type="SAM" id="Phobius"/>
    </source>
</evidence>
<gene>
    <name evidence="2" type="ORF">ACFS1K_16270</name>
</gene>
<dbReference type="EMBL" id="JBHUOK010000033">
    <property type="protein sequence ID" value="MFD2791328.1"/>
    <property type="molecule type" value="Genomic_DNA"/>
</dbReference>
<sequence length="186" mass="21523">MDKDNLEQLFVQLKGTYDTEEPAAGHRDRFMAKLEAAPKKRPNKRIKIVWWKPLSIAAALLLLFSLAFTLKNLTPTMEQQVSQISPEIANTQYYFASLIEEQVKSLQNERSPETDKIISDTMIQLRTLENDYKKMEQDLINGGNSKLILRAIIGNFHTRIELVNEVLKQIEEVKTLKEYKNENNIT</sequence>
<dbReference type="Proteomes" id="UP001597532">
    <property type="component" value="Unassembled WGS sequence"/>
</dbReference>
<keyword evidence="1" id="KW-0812">Transmembrane</keyword>